<reference evidence="4" key="1">
    <citation type="submission" date="2021-01" db="EMBL/GenBank/DDBJ databases">
        <title>Genome public.</title>
        <authorList>
            <person name="Liu C."/>
            <person name="Sun Q."/>
        </authorList>
    </citation>
    <scope>NUCLEOTIDE SEQUENCE [LARGE SCALE GENOMIC DNA]</scope>
    <source>
        <strain evidence="4">YIM B02567</strain>
    </source>
</reference>
<organism evidence="3 4">
    <name type="scientific">Chryseobacterium paridis</name>
    <dbReference type="NCBI Taxonomy" id="2800328"/>
    <lineage>
        <taxon>Bacteria</taxon>
        <taxon>Pseudomonadati</taxon>
        <taxon>Bacteroidota</taxon>
        <taxon>Flavobacteriia</taxon>
        <taxon>Flavobacteriales</taxon>
        <taxon>Weeksellaceae</taxon>
        <taxon>Chryseobacterium group</taxon>
        <taxon>Chryseobacterium</taxon>
    </lineage>
</organism>
<keyword evidence="4" id="KW-1185">Reference proteome</keyword>
<evidence type="ECO:0000313" key="3">
    <source>
        <dbReference type="EMBL" id="MBK1895735.1"/>
    </source>
</evidence>
<feature type="domain" description="DUF4349" evidence="2">
    <location>
        <begin position="147"/>
        <end position="223"/>
    </location>
</feature>
<protein>
    <submittedName>
        <fullName evidence="3">DUF4349 domain-containing protein</fullName>
    </submittedName>
</protein>
<dbReference type="Proteomes" id="UP000628669">
    <property type="component" value="Unassembled WGS sequence"/>
</dbReference>
<keyword evidence="1" id="KW-1133">Transmembrane helix</keyword>
<evidence type="ECO:0000256" key="1">
    <source>
        <dbReference type="SAM" id="Phobius"/>
    </source>
</evidence>
<accession>A0ABS1FTI6</accession>
<evidence type="ECO:0000259" key="2">
    <source>
        <dbReference type="Pfam" id="PF14257"/>
    </source>
</evidence>
<sequence length="310" mass="35073">MKKFIFLVAMSSTFIMCKKSEATKSRLEGAMQSADSTIAATSEKINDINHTADAVFDSANVKIKQFDDTKSEIKEKMEATSKSIDSLSNKIATTKLESKTHKKDSTDKKSEKIVINVPSPKVIKETKIIYRDKIKKENTDLNVPKNNIVKTGTLELNVENAETAKDIVAEEVRKYDGFIRSENISLNNNDRKIAYLKVKIPIQKFDYLMDDLSSMGTIENKGVEISGQNYVENTMCDLEITLYGTGESYVKDDKPKTFMEESFAAVSSGWNVITGIFLFFLPFWPLFLILGLGYYFYKKKSKNMTDNHSN</sequence>
<name>A0ABS1FTI6_9FLAO</name>
<comment type="caution">
    <text evidence="3">The sequence shown here is derived from an EMBL/GenBank/DDBJ whole genome shotgun (WGS) entry which is preliminary data.</text>
</comment>
<keyword evidence="1" id="KW-0812">Transmembrane</keyword>
<dbReference type="InterPro" id="IPR025645">
    <property type="entry name" value="DUF4349"/>
</dbReference>
<dbReference type="RefSeq" id="WP_200244940.1">
    <property type="nucleotide sequence ID" value="NZ_JAENHK010000007.1"/>
</dbReference>
<proteinExistence type="predicted"/>
<dbReference type="EMBL" id="JAENHK010000007">
    <property type="protein sequence ID" value="MBK1895735.1"/>
    <property type="molecule type" value="Genomic_DNA"/>
</dbReference>
<keyword evidence="1" id="KW-0472">Membrane</keyword>
<feature type="transmembrane region" description="Helical" evidence="1">
    <location>
        <begin position="276"/>
        <end position="297"/>
    </location>
</feature>
<evidence type="ECO:0000313" key="4">
    <source>
        <dbReference type="Proteomes" id="UP000628669"/>
    </source>
</evidence>
<gene>
    <name evidence="3" type="ORF">JHL15_08250</name>
</gene>
<dbReference type="Pfam" id="PF14257">
    <property type="entry name" value="DUF4349"/>
    <property type="match status" value="1"/>
</dbReference>